<dbReference type="EMBL" id="CP009706">
    <property type="protein sequence ID" value="AIU73112.1"/>
    <property type="molecule type" value="Genomic_DNA"/>
</dbReference>
<reference evidence="10 11" key="1">
    <citation type="journal article" date="2014" name="Gut Pathog.">
        <title>Gene clusters of Hafnia alvei strain FB1 important in survival and pathogenesis: a draft genome perspective.</title>
        <authorList>
            <person name="Tan J.Y."/>
            <person name="Yin W.F."/>
            <person name="Chan K.G."/>
        </authorList>
    </citation>
    <scope>NUCLEOTIDE SEQUENCE [LARGE SCALE GENOMIC DNA]</scope>
    <source>
        <strain evidence="10 11">FB1</strain>
    </source>
</reference>
<feature type="transmembrane region" description="Helical" evidence="8">
    <location>
        <begin position="297"/>
        <end position="317"/>
    </location>
</feature>
<dbReference type="AlphaFoldDB" id="A0A097R306"/>
<dbReference type="RefSeq" id="WP_038502273.1">
    <property type="nucleotide sequence ID" value="NZ_CP009706.1"/>
</dbReference>
<gene>
    <name evidence="10" type="ORF">AT03_12435</name>
</gene>
<feature type="transmembrane region" description="Helical" evidence="8">
    <location>
        <begin position="75"/>
        <end position="95"/>
    </location>
</feature>
<dbReference type="eggNOG" id="COG0477">
    <property type="taxonomic scope" value="Bacteria"/>
</dbReference>
<dbReference type="KEGG" id="hav:AT03_12435"/>
<proteinExistence type="inferred from homology"/>
<evidence type="ECO:0000256" key="3">
    <source>
        <dbReference type="ARBA" id="ARBA00022448"/>
    </source>
</evidence>
<evidence type="ECO:0000256" key="4">
    <source>
        <dbReference type="ARBA" id="ARBA00022475"/>
    </source>
</evidence>
<evidence type="ECO:0000313" key="10">
    <source>
        <dbReference type="EMBL" id="AIU73112.1"/>
    </source>
</evidence>
<evidence type="ECO:0000256" key="7">
    <source>
        <dbReference type="ARBA" id="ARBA00023136"/>
    </source>
</evidence>
<feature type="transmembrane region" description="Helical" evidence="8">
    <location>
        <begin position="164"/>
        <end position="184"/>
    </location>
</feature>
<dbReference type="SUPFAM" id="SSF103473">
    <property type="entry name" value="MFS general substrate transporter"/>
    <property type="match status" value="1"/>
</dbReference>
<organism evidence="10 11">
    <name type="scientific">Hafnia alvei FB1</name>
    <dbReference type="NCBI Taxonomy" id="1453496"/>
    <lineage>
        <taxon>Bacteria</taxon>
        <taxon>Pseudomonadati</taxon>
        <taxon>Pseudomonadota</taxon>
        <taxon>Gammaproteobacteria</taxon>
        <taxon>Enterobacterales</taxon>
        <taxon>Hafniaceae</taxon>
        <taxon>Hafnia</taxon>
    </lineage>
</organism>
<evidence type="ECO:0000256" key="1">
    <source>
        <dbReference type="ARBA" id="ARBA00004651"/>
    </source>
</evidence>
<dbReference type="PRINTS" id="PR01036">
    <property type="entry name" value="TCRTETB"/>
</dbReference>
<dbReference type="PANTHER" id="PTHR42718">
    <property type="entry name" value="MAJOR FACILITATOR SUPERFAMILY MULTIDRUG TRANSPORTER MFSC"/>
    <property type="match status" value="1"/>
</dbReference>
<dbReference type="PANTHER" id="PTHR42718:SF9">
    <property type="entry name" value="MAJOR FACILITATOR SUPERFAMILY MULTIDRUG TRANSPORTER MFSC"/>
    <property type="match status" value="1"/>
</dbReference>
<keyword evidence="6 8" id="KW-1133">Transmembrane helix</keyword>
<feature type="transmembrane region" description="Helical" evidence="8">
    <location>
        <begin position="101"/>
        <end position="126"/>
    </location>
</feature>
<dbReference type="GO" id="GO:0005886">
    <property type="term" value="C:plasma membrane"/>
    <property type="evidence" value="ECO:0007669"/>
    <property type="project" value="UniProtKB-SubCell"/>
</dbReference>
<comment type="subcellular location">
    <subcellularLocation>
        <location evidence="1">Cell membrane</location>
        <topology evidence="1">Multi-pass membrane protein</topology>
    </subcellularLocation>
</comment>
<keyword evidence="3" id="KW-0813">Transport</keyword>
<feature type="transmembrane region" description="Helical" evidence="8">
    <location>
        <begin position="196"/>
        <end position="216"/>
    </location>
</feature>
<dbReference type="PROSITE" id="PS50850">
    <property type="entry name" value="MFS"/>
    <property type="match status" value="1"/>
</dbReference>
<evidence type="ECO:0000256" key="5">
    <source>
        <dbReference type="ARBA" id="ARBA00022692"/>
    </source>
</evidence>
<feature type="transmembrane region" description="Helical" evidence="8">
    <location>
        <begin position="329"/>
        <end position="348"/>
    </location>
</feature>
<keyword evidence="11" id="KW-1185">Reference proteome</keyword>
<evidence type="ECO:0000256" key="2">
    <source>
        <dbReference type="ARBA" id="ARBA00008537"/>
    </source>
</evidence>
<keyword evidence="4" id="KW-1003">Cell membrane</keyword>
<dbReference type="CDD" id="cd17503">
    <property type="entry name" value="MFS_LmrB_MDR_like"/>
    <property type="match status" value="1"/>
</dbReference>
<protein>
    <submittedName>
        <fullName evidence="10">MFS transporter</fullName>
    </submittedName>
</protein>
<dbReference type="PATRIC" id="fig|1453496.5.peg.2528"/>
<feature type="transmembrane region" description="Helical" evidence="8">
    <location>
        <begin position="133"/>
        <end position="152"/>
    </location>
</feature>
<dbReference type="Gene3D" id="1.20.1720.10">
    <property type="entry name" value="Multidrug resistance protein D"/>
    <property type="match status" value="1"/>
</dbReference>
<feature type="domain" description="Major facilitator superfamily (MFS) profile" evidence="9">
    <location>
        <begin position="10"/>
        <end position="505"/>
    </location>
</feature>
<dbReference type="Gene3D" id="1.20.1250.20">
    <property type="entry name" value="MFS general substrate transporter like domains"/>
    <property type="match status" value="1"/>
</dbReference>
<feature type="transmembrane region" description="Helical" evidence="8">
    <location>
        <begin position="228"/>
        <end position="246"/>
    </location>
</feature>
<comment type="similarity">
    <text evidence="2">Belongs to the major facilitator superfamily. EmrB family.</text>
</comment>
<dbReference type="GO" id="GO:0022857">
    <property type="term" value="F:transmembrane transporter activity"/>
    <property type="evidence" value="ECO:0007669"/>
    <property type="project" value="InterPro"/>
</dbReference>
<keyword evidence="5 8" id="KW-0812">Transmembrane</keyword>
<feature type="transmembrane region" description="Helical" evidence="8">
    <location>
        <begin position="46"/>
        <end position="68"/>
    </location>
</feature>
<evidence type="ECO:0000256" key="8">
    <source>
        <dbReference type="SAM" id="Phobius"/>
    </source>
</evidence>
<feature type="transmembrane region" description="Helical" evidence="8">
    <location>
        <begin position="479"/>
        <end position="501"/>
    </location>
</feature>
<dbReference type="HOGENOM" id="CLU_000960_28_0_6"/>
<evidence type="ECO:0000313" key="11">
    <source>
        <dbReference type="Proteomes" id="UP000029986"/>
    </source>
</evidence>
<dbReference type="NCBIfam" id="TIGR00711">
    <property type="entry name" value="efflux_EmrB"/>
    <property type="match status" value="1"/>
</dbReference>
<name>A0A097R306_HAFAL</name>
<dbReference type="InterPro" id="IPR011701">
    <property type="entry name" value="MFS"/>
</dbReference>
<evidence type="ECO:0000259" key="9">
    <source>
        <dbReference type="PROSITE" id="PS50850"/>
    </source>
</evidence>
<dbReference type="InterPro" id="IPR036259">
    <property type="entry name" value="MFS_trans_sf"/>
</dbReference>
<dbReference type="Pfam" id="PF07690">
    <property type="entry name" value="MFS_1"/>
    <property type="match status" value="1"/>
</dbReference>
<feature type="transmembrane region" description="Helical" evidence="8">
    <location>
        <begin position="266"/>
        <end position="291"/>
    </location>
</feature>
<keyword evidence="7 8" id="KW-0472">Membrane</keyword>
<accession>A0A097R306</accession>
<dbReference type="Proteomes" id="UP000029986">
    <property type="component" value="Chromosome"/>
</dbReference>
<dbReference type="InterPro" id="IPR004638">
    <property type="entry name" value="EmrB-like"/>
</dbReference>
<dbReference type="InterPro" id="IPR020846">
    <property type="entry name" value="MFS_dom"/>
</dbReference>
<evidence type="ECO:0000256" key="6">
    <source>
        <dbReference type="ARBA" id="ARBA00022989"/>
    </source>
</evidence>
<sequence length="505" mass="54957">MNTAMRKHIAFASMCIGLFIAQLDIQIVSASLNEIGGGLSAGKDEMAWIQTSYLIAEIIIIPLSGWLSRVFSTRWLFTVSAGAFTVMSVACGLAWNIQSMIFFRTLQGAAGASMIPLVFTTAFIYYEGKELGLAAAVVSALASLSPTLGPTFGGWITDNLEWRWLFYINILPGLYLVMSIPFLVNIDKPNLSLLKGADYLGITLLAVALGCLEYSLEEGARWGWLDDDTIKITSAMALISAILFTVRTLMISNPIMDLYAFKDKNFALGCFFSFAGGVGIFSTVYLTPVFLGQVRGFSAIDIGLAVCTTGIFQILSVPLYSYLSKKINLQWLLMAGLGGFGFSMYLFTPITHQWGWQELLLPQAIRGVSQQFAMAPIVTLTLGGIPKERLKLASGVFNLTRNLGGAIGIALCGTILNNRTNFHYLRIGEKMVSVPQTVNEFIASNASIFVEGGSNHATGLLAATKLLSQIMMREAQTMAFSDAFLLISILLGIAFMLVPIMDKKR</sequence>